<feature type="domain" description="Type 4 fimbrial biogenesis protein PilX N-terminal" evidence="3">
    <location>
        <begin position="1"/>
        <end position="49"/>
    </location>
</feature>
<sequence length="164" mass="17158">MALIVALIMVVIMSLLGLAGVRMILQEEKMAGYAYDRTLTFQAAEAALREAENGIDQVKPEPLSGACSTFSSGIYSVRACPPALAGAATPRWLDTAFTGWANAATVGTGSLAVTPQYFVEYLGSGFPCGLDPSAPPVCKRYRVTARAGGNGRAAVMVQSLYASD</sequence>
<evidence type="ECO:0000313" key="4">
    <source>
        <dbReference type="EMBL" id="MDR7092725.1"/>
    </source>
</evidence>
<feature type="transmembrane region" description="Helical" evidence="1">
    <location>
        <begin position="6"/>
        <end position="25"/>
    </location>
</feature>
<organism evidence="4 5">
    <name type="scientific">Hydrogenophaga laconesensis</name>
    <dbReference type="NCBI Taxonomy" id="1805971"/>
    <lineage>
        <taxon>Bacteria</taxon>
        <taxon>Pseudomonadati</taxon>
        <taxon>Pseudomonadota</taxon>
        <taxon>Betaproteobacteria</taxon>
        <taxon>Burkholderiales</taxon>
        <taxon>Comamonadaceae</taxon>
        <taxon>Hydrogenophaga</taxon>
    </lineage>
</organism>
<feature type="domain" description="PilX/PilW C-terminal" evidence="2">
    <location>
        <begin position="92"/>
        <end position="162"/>
    </location>
</feature>
<dbReference type="Proteomes" id="UP001265550">
    <property type="component" value="Unassembled WGS sequence"/>
</dbReference>
<dbReference type="Pfam" id="PF14341">
    <property type="entry name" value="PilX_N"/>
    <property type="match status" value="1"/>
</dbReference>
<dbReference type="InterPro" id="IPR025746">
    <property type="entry name" value="PilX_N_dom"/>
</dbReference>
<evidence type="ECO:0000259" key="3">
    <source>
        <dbReference type="Pfam" id="PF14341"/>
    </source>
</evidence>
<dbReference type="EMBL" id="JAVDWE010000001">
    <property type="protein sequence ID" value="MDR7092725.1"/>
    <property type="molecule type" value="Genomic_DNA"/>
</dbReference>
<name>A0ABU1V5P3_9BURK</name>
<protein>
    <submittedName>
        <fullName evidence="4">Type IV pilus assembly protein PilX</fullName>
    </submittedName>
</protein>
<keyword evidence="1" id="KW-1133">Transmembrane helix</keyword>
<reference evidence="4 5" key="1">
    <citation type="submission" date="2023-07" db="EMBL/GenBank/DDBJ databases">
        <title>Sorghum-associated microbial communities from plants grown in Nebraska, USA.</title>
        <authorList>
            <person name="Schachtman D."/>
        </authorList>
    </citation>
    <scope>NUCLEOTIDE SEQUENCE [LARGE SCALE GENOMIC DNA]</scope>
    <source>
        <strain evidence="4 5">BE240</strain>
    </source>
</reference>
<gene>
    <name evidence="4" type="ORF">J2X09_000448</name>
</gene>
<comment type="caution">
    <text evidence="4">The sequence shown here is derived from an EMBL/GenBank/DDBJ whole genome shotgun (WGS) entry which is preliminary data.</text>
</comment>
<accession>A0ABU1V5P3</accession>
<evidence type="ECO:0000259" key="2">
    <source>
        <dbReference type="Pfam" id="PF13681"/>
    </source>
</evidence>
<dbReference type="Pfam" id="PF13681">
    <property type="entry name" value="PilX"/>
    <property type="match status" value="1"/>
</dbReference>
<dbReference type="InterPro" id="IPR025205">
    <property type="entry name" value="PilX/PilW_C"/>
</dbReference>
<keyword evidence="5" id="KW-1185">Reference proteome</keyword>
<keyword evidence="1" id="KW-0472">Membrane</keyword>
<proteinExistence type="predicted"/>
<keyword evidence="1" id="KW-0812">Transmembrane</keyword>
<evidence type="ECO:0000256" key="1">
    <source>
        <dbReference type="SAM" id="Phobius"/>
    </source>
</evidence>
<evidence type="ECO:0000313" key="5">
    <source>
        <dbReference type="Proteomes" id="UP001265550"/>
    </source>
</evidence>